<dbReference type="RefSeq" id="WP_321389975.1">
    <property type="nucleotide sequence ID" value="NZ_CP139487.1"/>
</dbReference>
<evidence type="ECO:0000256" key="1">
    <source>
        <dbReference type="SAM" id="SignalP"/>
    </source>
</evidence>
<feature type="chain" id="PRO_5043657402" description="Cytochrome c domain-containing protein" evidence="1">
    <location>
        <begin position="19"/>
        <end position="375"/>
    </location>
</feature>
<keyword evidence="3" id="KW-1185">Reference proteome</keyword>
<feature type="signal peptide" evidence="1">
    <location>
        <begin position="1"/>
        <end position="18"/>
    </location>
</feature>
<proteinExistence type="predicted"/>
<gene>
    <name evidence="2" type="ORF">SOO65_11840</name>
</gene>
<keyword evidence="1" id="KW-0732">Signal</keyword>
<accession>A0AAX4HJH8</accession>
<evidence type="ECO:0000313" key="3">
    <source>
        <dbReference type="Proteomes" id="UP001324634"/>
    </source>
</evidence>
<dbReference type="KEGG" id="psti:SOO65_11840"/>
<dbReference type="EMBL" id="CP139487">
    <property type="protein sequence ID" value="WPU63378.1"/>
    <property type="molecule type" value="Genomic_DNA"/>
</dbReference>
<organism evidence="2 3">
    <name type="scientific">Peredibacter starrii</name>
    <dbReference type="NCBI Taxonomy" id="28202"/>
    <lineage>
        <taxon>Bacteria</taxon>
        <taxon>Pseudomonadati</taxon>
        <taxon>Bdellovibrionota</taxon>
        <taxon>Bacteriovoracia</taxon>
        <taxon>Bacteriovoracales</taxon>
        <taxon>Bacteriovoracaceae</taxon>
        <taxon>Peredibacter</taxon>
    </lineage>
</organism>
<reference evidence="2 3" key="1">
    <citation type="submission" date="2023-11" db="EMBL/GenBank/DDBJ databases">
        <title>Peredibacter starrii A3.12.</title>
        <authorList>
            <person name="Mitchell R.J."/>
        </authorList>
    </citation>
    <scope>NUCLEOTIDE SEQUENCE [LARGE SCALE GENOMIC DNA]</scope>
    <source>
        <strain evidence="2 3">A3.12</strain>
    </source>
</reference>
<protein>
    <recommendedName>
        <fullName evidence="4">Cytochrome c domain-containing protein</fullName>
    </recommendedName>
</protein>
<evidence type="ECO:0008006" key="4">
    <source>
        <dbReference type="Google" id="ProtNLM"/>
    </source>
</evidence>
<evidence type="ECO:0000313" key="2">
    <source>
        <dbReference type="EMBL" id="WPU63378.1"/>
    </source>
</evidence>
<dbReference type="AlphaFoldDB" id="A0AAX4HJH8"/>
<name>A0AAX4HJH8_9BACT</name>
<sequence>MKKRLLFLAILMVSHTWAGPKEQAWKLHNRLTGVPPKKDVLEVMTNHIRGGRAEDAAKVAMNNPNFYNIVLKNWIKPWSNREQTSRADLNDYVATIIGVVRDEVPFAQVLHSDILYTVSGATPAYSFTNNDHYKNAESRNLNLKDNLVRQTQSAMTGLPATAVAGVTTTRAAGEAFFSAGTNRRVNRFIFMNYLCKDYEELHDVTIPDFRVRGDVERKPGGDARTYKNKCVGCHAGQDALGGAYAYYDFVSGRLNYTQGTVVTKMNHNVYHSDAYVTTDDSWLNLWAQGQNAKLGWRGNTTGSGAKAIGQMFSQSKAFSACIASKVFQLVCMKDAVNTDDKATVDSLANEFEQDNYNLKNLIVNTSVGCITDEDE</sequence>
<dbReference type="Proteomes" id="UP001324634">
    <property type="component" value="Chromosome"/>
</dbReference>